<dbReference type="Proteomes" id="UP000002432">
    <property type="component" value="Chromosome"/>
</dbReference>
<name>Q1IS02_KORVE</name>
<sequence>MRKFAFILTLLFVAGAAFAQTDTQQSSSSQQTQTQSQTPPPDQPKDKKKDKKKKGQDDAINAEEFSDRVTDNVMRDLKDGLEGHMERLVLSVFDDNQMDGYLQFEDQIEQFFNKYDAFRIHYRIIQNSVEGGKGIAVVEMQMEAVPRTGSAPQLRRDQQIRFELERGKKGWKIVDFRPRDFFMP</sequence>
<evidence type="ECO:0000256" key="2">
    <source>
        <dbReference type="SAM" id="SignalP"/>
    </source>
</evidence>
<dbReference type="RefSeq" id="WP_011522150.1">
    <property type="nucleotide sequence ID" value="NC_008009.1"/>
</dbReference>
<protein>
    <recommendedName>
        <fullName evidence="5">SnoaL-like domain-containing protein</fullName>
    </recommendedName>
</protein>
<dbReference type="EnsemblBacteria" id="ABF40348">
    <property type="protein sequence ID" value="ABF40348"/>
    <property type="gene ID" value="Acid345_1346"/>
</dbReference>
<dbReference type="KEGG" id="aba:Acid345_1346"/>
<feature type="compositionally biased region" description="Low complexity" evidence="1">
    <location>
        <begin position="22"/>
        <end position="37"/>
    </location>
</feature>
<feature type="region of interest" description="Disordered" evidence="1">
    <location>
        <begin position="22"/>
        <end position="65"/>
    </location>
</feature>
<gene>
    <name evidence="3" type="ordered locus">Acid345_1346</name>
</gene>
<dbReference type="EMBL" id="CP000360">
    <property type="protein sequence ID" value="ABF40348.1"/>
    <property type="molecule type" value="Genomic_DNA"/>
</dbReference>
<evidence type="ECO:0000313" key="3">
    <source>
        <dbReference type="EMBL" id="ABF40348.1"/>
    </source>
</evidence>
<feature type="signal peptide" evidence="2">
    <location>
        <begin position="1"/>
        <end position="19"/>
    </location>
</feature>
<evidence type="ECO:0000313" key="4">
    <source>
        <dbReference type="Proteomes" id="UP000002432"/>
    </source>
</evidence>
<dbReference type="STRING" id="204669.Acid345_1346"/>
<evidence type="ECO:0008006" key="5">
    <source>
        <dbReference type="Google" id="ProtNLM"/>
    </source>
</evidence>
<keyword evidence="4" id="KW-1185">Reference proteome</keyword>
<proteinExistence type="predicted"/>
<accession>Q1IS02</accession>
<evidence type="ECO:0000256" key="1">
    <source>
        <dbReference type="SAM" id="MobiDB-lite"/>
    </source>
</evidence>
<feature type="chain" id="PRO_5004191523" description="SnoaL-like domain-containing protein" evidence="2">
    <location>
        <begin position="20"/>
        <end position="184"/>
    </location>
</feature>
<dbReference type="AlphaFoldDB" id="Q1IS02"/>
<reference evidence="3 4" key="1">
    <citation type="journal article" date="2009" name="Appl. Environ. Microbiol.">
        <title>Three genomes from the phylum Acidobacteria provide insight into the lifestyles of these microorganisms in soils.</title>
        <authorList>
            <person name="Ward N.L."/>
            <person name="Challacombe J.F."/>
            <person name="Janssen P.H."/>
            <person name="Henrissat B."/>
            <person name="Coutinho P.M."/>
            <person name="Wu M."/>
            <person name="Xie G."/>
            <person name="Haft D.H."/>
            <person name="Sait M."/>
            <person name="Badger J."/>
            <person name="Barabote R.D."/>
            <person name="Bradley B."/>
            <person name="Brettin T.S."/>
            <person name="Brinkac L.M."/>
            <person name="Bruce D."/>
            <person name="Creasy T."/>
            <person name="Daugherty S.C."/>
            <person name="Davidsen T.M."/>
            <person name="DeBoy R.T."/>
            <person name="Detter J.C."/>
            <person name="Dodson R.J."/>
            <person name="Durkin A.S."/>
            <person name="Ganapathy A."/>
            <person name="Gwinn-Giglio M."/>
            <person name="Han C.S."/>
            <person name="Khouri H."/>
            <person name="Kiss H."/>
            <person name="Kothari S.P."/>
            <person name="Madupu R."/>
            <person name="Nelson K.E."/>
            <person name="Nelson W.C."/>
            <person name="Paulsen I."/>
            <person name="Penn K."/>
            <person name="Ren Q."/>
            <person name="Rosovitz M.J."/>
            <person name="Selengut J.D."/>
            <person name="Shrivastava S."/>
            <person name="Sullivan S.A."/>
            <person name="Tapia R."/>
            <person name="Thompson L.S."/>
            <person name="Watkins K.L."/>
            <person name="Yang Q."/>
            <person name="Yu C."/>
            <person name="Zafar N."/>
            <person name="Zhou L."/>
            <person name="Kuske C.R."/>
        </authorList>
    </citation>
    <scope>NUCLEOTIDE SEQUENCE [LARGE SCALE GENOMIC DNA]</scope>
    <source>
        <strain evidence="3 4">Ellin345</strain>
    </source>
</reference>
<dbReference type="HOGENOM" id="CLU_1466383_0_0_0"/>
<keyword evidence="2" id="KW-0732">Signal</keyword>
<organism evidence="3 4">
    <name type="scientific">Koribacter versatilis (strain Ellin345)</name>
    <dbReference type="NCBI Taxonomy" id="204669"/>
    <lineage>
        <taxon>Bacteria</taxon>
        <taxon>Pseudomonadati</taxon>
        <taxon>Acidobacteriota</taxon>
        <taxon>Terriglobia</taxon>
        <taxon>Terriglobales</taxon>
        <taxon>Candidatus Korobacteraceae</taxon>
        <taxon>Candidatus Korobacter</taxon>
    </lineage>
</organism>